<feature type="transmembrane region" description="Helical" evidence="8">
    <location>
        <begin position="344"/>
        <end position="363"/>
    </location>
</feature>
<reference evidence="10" key="3">
    <citation type="submission" date="2019-06" db="EMBL/GenBank/DDBJ databases">
        <title>A comparative analysis of the Nautiliaceae.</title>
        <authorList>
            <person name="Grosche A."/>
            <person name="Smedile F."/>
            <person name="Vetriani C."/>
        </authorList>
    </citation>
    <scope>NUCLEOTIDE SEQUENCE</scope>
    <source>
        <strain evidence="10">TB6</strain>
    </source>
</reference>
<dbReference type="InterPro" id="IPR013525">
    <property type="entry name" value="ABC2_TM"/>
</dbReference>
<evidence type="ECO:0000313" key="13">
    <source>
        <dbReference type="Proteomes" id="UP000298805"/>
    </source>
</evidence>
<dbReference type="GO" id="GO:0005886">
    <property type="term" value="C:plasma membrane"/>
    <property type="evidence" value="ECO:0007669"/>
    <property type="project" value="UniProtKB-SubCell"/>
</dbReference>
<dbReference type="Gene3D" id="3.40.1710.10">
    <property type="entry name" value="abc type-2 transporter like domain"/>
    <property type="match status" value="1"/>
</dbReference>
<evidence type="ECO:0000256" key="7">
    <source>
        <dbReference type="ARBA" id="ARBA00023136"/>
    </source>
</evidence>
<dbReference type="PANTHER" id="PTHR30294">
    <property type="entry name" value="MEMBRANE COMPONENT OF ABC TRANSPORTER YHHJ-RELATED"/>
    <property type="match status" value="1"/>
</dbReference>
<dbReference type="AlphaFoldDB" id="A0AAJ4RC21"/>
<organism evidence="11 12">
    <name type="scientific">Caminibacter pacificus</name>
    <dbReference type="NCBI Taxonomy" id="1424653"/>
    <lineage>
        <taxon>Bacteria</taxon>
        <taxon>Pseudomonadati</taxon>
        <taxon>Campylobacterota</taxon>
        <taxon>Epsilonproteobacteria</taxon>
        <taxon>Nautiliales</taxon>
        <taxon>Nautiliaceae</taxon>
        <taxon>Caminibacter</taxon>
    </lineage>
</organism>
<comment type="subcellular location">
    <subcellularLocation>
        <location evidence="1">Cell membrane</location>
        <topology evidence="1">Multi-pass membrane protein</topology>
    </subcellularLocation>
</comment>
<dbReference type="PROSITE" id="PS51012">
    <property type="entry name" value="ABC_TM2"/>
    <property type="match status" value="1"/>
</dbReference>
<evidence type="ECO:0000259" key="9">
    <source>
        <dbReference type="PROSITE" id="PS51012"/>
    </source>
</evidence>
<keyword evidence="4" id="KW-1003">Cell membrane</keyword>
<feature type="domain" description="ABC transmembrane type-2" evidence="9">
    <location>
        <begin position="137"/>
        <end position="366"/>
    </location>
</feature>
<keyword evidence="13" id="KW-1185">Reference proteome</keyword>
<evidence type="ECO:0000256" key="8">
    <source>
        <dbReference type="SAM" id="Phobius"/>
    </source>
</evidence>
<feature type="transmembrane region" description="Helical" evidence="8">
    <location>
        <begin position="215"/>
        <end position="238"/>
    </location>
</feature>
<dbReference type="Proteomes" id="UP000272781">
    <property type="component" value="Unassembled WGS sequence"/>
</dbReference>
<dbReference type="RefSeq" id="WP_123353052.1">
    <property type="nucleotide sequence ID" value="NZ_CP027432.2"/>
</dbReference>
<sequence length="368" mass="41391">MRLHVIKAYLKKEFIDLVRSKMIILVYFVPSLIIFLFGYGLKLEITHAKTMIIDRDNTPLSLKIVNSFEHSKYFDTQVKAISDNEALKLFKKAKLDVLIIIPPSFQKKLLHQKKARVGVYIDGSFPLRALTLEGYVKGMFLHILGDKAPVKKIILVNQRNMFNESLRDANAFIPGVIGLVLLIAPAVLAALVIVKEKEQGTIFNFYSSPVSKTEFLIAKLTPPFLLHSVNIFILFLWATYYFDVPFRGSFLLFWIAAEIFVFVSVGIGLLVSVFTSTQIAALILTVILTVVPGFLYSGILMPISSMDKISQIESHAFPIMYFNHISYDSFLVGAGFSSALNLEYLAVLFVYGAVLFLLGLLFLKKAIK</sequence>
<dbReference type="InterPro" id="IPR051449">
    <property type="entry name" value="ABC-2_transporter_component"/>
</dbReference>
<keyword evidence="6 8" id="KW-1133">Transmembrane helix</keyword>
<evidence type="ECO:0000256" key="5">
    <source>
        <dbReference type="ARBA" id="ARBA00022692"/>
    </source>
</evidence>
<evidence type="ECO:0000256" key="3">
    <source>
        <dbReference type="ARBA" id="ARBA00022448"/>
    </source>
</evidence>
<dbReference type="Pfam" id="PF12698">
    <property type="entry name" value="ABC2_membrane_3"/>
    <property type="match status" value="1"/>
</dbReference>
<gene>
    <name evidence="10" type="ORF">C6V80_08555</name>
    <name evidence="11" type="ORF">EDC58_1679</name>
</gene>
<evidence type="ECO:0000313" key="11">
    <source>
        <dbReference type="EMBL" id="ROR39181.1"/>
    </source>
</evidence>
<dbReference type="EMBL" id="RJVK01000004">
    <property type="protein sequence ID" value="ROR39181.1"/>
    <property type="molecule type" value="Genomic_DNA"/>
</dbReference>
<dbReference type="PANTHER" id="PTHR30294:SF29">
    <property type="entry name" value="MULTIDRUG ABC TRANSPORTER PERMEASE YBHS-RELATED"/>
    <property type="match status" value="1"/>
</dbReference>
<evidence type="ECO:0000256" key="1">
    <source>
        <dbReference type="ARBA" id="ARBA00004651"/>
    </source>
</evidence>
<feature type="transmembrane region" description="Helical" evidence="8">
    <location>
        <begin position="250"/>
        <end position="272"/>
    </location>
</feature>
<feature type="transmembrane region" description="Helical" evidence="8">
    <location>
        <begin position="21"/>
        <end position="41"/>
    </location>
</feature>
<dbReference type="EMBL" id="CP027432">
    <property type="protein sequence ID" value="QCI29010.1"/>
    <property type="molecule type" value="Genomic_DNA"/>
</dbReference>
<dbReference type="GO" id="GO:0140359">
    <property type="term" value="F:ABC-type transporter activity"/>
    <property type="evidence" value="ECO:0007669"/>
    <property type="project" value="InterPro"/>
</dbReference>
<dbReference type="Proteomes" id="UP000298805">
    <property type="component" value="Chromosome"/>
</dbReference>
<protein>
    <submittedName>
        <fullName evidence="10">ABC transporter permease</fullName>
    </submittedName>
    <submittedName>
        <fullName evidence="11">ABC-type multidrug transport system permease subunit</fullName>
    </submittedName>
</protein>
<proteinExistence type="inferred from homology"/>
<evidence type="ECO:0000313" key="12">
    <source>
        <dbReference type="Proteomes" id="UP000272781"/>
    </source>
</evidence>
<accession>A0AAJ4RC21</accession>
<reference evidence="11 12" key="2">
    <citation type="submission" date="2018-11" db="EMBL/GenBank/DDBJ databases">
        <title>Genomic Encyclopedia of Type Strains, Phase IV (KMG-IV): sequencing the most valuable type-strain genomes for metagenomic binning, comparative biology and taxonomic classification.</title>
        <authorList>
            <person name="Goeker M."/>
        </authorList>
    </citation>
    <scope>NUCLEOTIDE SEQUENCE [LARGE SCALE GENOMIC DNA]</scope>
    <source>
        <strain evidence="11 12">DSM 27783</strain>
    </source>
</reference>
<comment type="similarity">
    <text evidence="2">Belongs to the ABC-2 integral membrane protein family.</text>
</comment>
<dbReference type="InterPro" id="IPR047817">
    <property type="entry name" value="ABC2_TM_bact-type"/>
</dbReference>
<keyword evidence="3" id="KW-0813">Transport</keyword>
<name>A0AAJ4RC21_9BACT</name>
<feature type="transmembrane region" description="Helical" evidence="8">
    <location>
        <begin position="171"/>
        <end position="194"/>
    </location>
</feature>
<evidence type="ECO:0000256" key="6">
    <source>
        <dbReference type="ARBA" id="ARBA00022989"/>
    </source>
</evidence>
<keyword evidence="7 8" id="KW-0472">Membrane</keyword>
<evidence type="ECO:0000256" key="4">
    <source>
        <dbReference type="ARBA" id="ARBA00022475"/>
    </source>
</evidence>
<evidence type="ECO:0000313" key="10">
    <source>
        <dbReference type="EMBL" id="QCI29010.1"/>
    </source>
</evidence>
<evidence type="ECO:0000256" key="2">
    <source>
        <dbReference type="ARBA" id="ARBA00007783"/>
    </source>
</evidence>
<keyword evidence="5 8" id="KW-0812">Transmembrane</keyword>
<feature type="transmembrane region" description="Helical" evidence="8">
    <location>
        <begin position="279"/>
        <end position="299"/>
    </location>
</feature>
<reference evidence="13" key="1">
    <citation type="submission" date="2018-03" db="EMBL/GenBank/DDBJ databases">
        <title>A comparative analysis of the Nautiliaceae.</title>
        <authorList>
            <person name="Grosche A."/>
            <person name="Smedile F."/>
            <person name="Vetriani C."/>
        </authorList>
    </citation>
    <scope>NUCLEOTIDE SEQUENCE [LARGE SCALE GENOMIC DNA]</scope>
    <source>
        <strain evidence="13">TB6</strain>
    </source>
</reference>